<name>A0A7C5DAT8_UNCW3</name>
<accession>A0A7C5DAT8</accession>
<comment type="caution">
    <text evidence="8">The sequence shown here is derived from an EMBL/GenBank/DDBJ whole genome shotgun (WGS) entry which is preliminary data.</text>
</comment>
<evidence type="ECO:0000256" key="6">
    <source>
        <dbReference type="SAM" id="Phobius"/>
    </source>
</evidence>
<keyword evidence="4 6" id="KW-1133">Transmembrane helix</keyword>
<feature type="transmembrane region" description="Helical" evidence="6">
    <location>
        <begin position="182"/>
        <end position="202"/>
    </location>
</feature>
<dbReference type="SUPFAM" id="SSF103481">
    <property type="entry name" value="Multidrug resistance efflux transporter EmrE"/>
    <property type="match status" value="1"/>
</dbReference>
<feature type="transmembrane region" description="Helical" evidence="6">
    <location>
        <begin position="97"/>
        <end position="115"/>
    </location>
</feature>
<organism evidence="8">
    <name type="scientific">candidate division WOR-3 bacterium</name>
    <dbReference type="NCBI Taxonomy" id="2052148"/>
    <lineage>
        <taxon>Bacteria</taxon>
        <taxon>Bacteria division WOR-3</taxon>
    </lineage>
</organism>
<feature type="domain" description="EamA" evidence="7">
    <location>
        <begin position="153"/>
        <end position="249"/>
    </location>
</feature>
<sequence length="250" mass="27333">MIKPHYIKLFLAPVLWGGALVAGRIVAVNLPPFTTTLLRYIAVSLFLLPILYWKNGNFPVPTKKNMILLALVSISGVLLFNYFLFSGLRTVTAIRSAIFIATTPIVISLLSAIFFHEKLSLPMITGIFISFLGAVTTLTDGNLTILFKEQVSIGDLYLVACIFAWAAYSISVKYTIKEISTLTVLTYSSVIGVILLIPLAIQEGAVITLGTQPFSTWLSILYLSIGAAGFAHLWYYEGIEAIGVSRSAIF</sequence>
<dbReference type="Proteomes" id="UP000886110">
    <property type="component" value="Unassembled WGS sequence"/>
</dbReference>
<dbReference type="PANTHER" id="PTHR32322:SF18">
    <property type="entry name" value="S-ADENOSYLMETHIONINE_S-ADENOSYLHOMOCYSTEINE TRANSPORTER"/>
    <property type="match status" value="1"/>
</dbReference>
<dbReference type="InterPro" id="IPR037185">
    <property type="entry name" value="EmrE-like"/>
</dbReference>
<evidence type="ECO:0000256" key="2">
    <source>
        <dbReference type="ARBA" id="ARBA00022475"/>
    </source>
</evidence>
<dbReference type="PANTHER" id="PTHR32322">
    <property type="entry name" value="INNER MEMBRANE TRANSPORTER"/>
    <property type="match status" value="1"/>
</dbReference>
<dbReference type="InterPro" id="IPR000620">
    <property type="entry name" value="EamA_dom"/>
</dbReference>
<protein>
    <submittedName>
        <fullName evidence="8">DMT family transporter</fullName>
    </submittedName>
</protein>
<proteinExistence type="predicted"/>
<keyword evidence="3 6" id="KW-0812">Transmembrane</keyword>
<feature type="domain" description="EamA" evidence="7">
    <location>
        <begin position="7"/>
        <end position="138"/>
    </location>
</feature>
<keyword evidence="5 6" id="KW-0472">Membrane</keyword>
<gene>
    <name evidence="8" type="ORF">ENL19_01705</name>
</gene>
<dbReference type="Pfam" id="PF00892">
    <property type="entry name" value="EamA"/>
    <property type="match status" value="2"/>
</dbReference>
<evidence type="ECO:0000256" key="1">
    <source>
        <dbReference type="ARBA" id="ARBA00004651"/>
    </source>
</evidence>
<feature type="transmembrane region" description="Helical" evidence="6">
    <location>
        <begin position="66"/>
        <end position="85"/>
    </location>
</feature>
<feature type="transmembrane region" description="Helical" evidence="6">
    <location>
        <begin position="153"/>
        <end position="170"/>
    </location>
</feature>
<dbReference type="InterPro" id="IPR050638">
    <property type="entry name" value="AA-Vitamin_Transporters"/>
</dbReference>
<evidence type="ECO:0000259" key="7">
    <source>
        <dbReference type="Pfam" id="PF00892"/>
    </source>
</evidence>
<evidence type="ECO:0000256" key="5">
    <source>
        <dbReference type="ARBA" id="ARBA00023136"/>
    </source>
</evidence>
<feature type="transmembrane region" description="Helical" evidence="6">
    <location>
        <begin position="127"/>
        <end position="147"/>
    </location>
</feature>
<comment type="subcellular location">
    <subcellularLocation>
        <location evidence="1">Cell membrane</location>
        <topology evidence="1">Multi-pass membrane protein</topology>
    </subcellularLocation>
</comment>
<evidence type="ECO:0000313" key="8">
    <source>
        <dbReference type="EMBL" id="HHE04761.1"/>
    </source>
</evidence>
<feature type="non-terminal residue" evidence="8">
    <location>
        <position position="250"/>
    </location>
</feature>
<dbReference type="EMBL" id="DRTB01000124">
    <property type="protein sequence ID" value="HHE04761.1"/>
    <property type="molecule type" value="Genomic_DNA"/>
</dbReference>
<dbReference type="AlphaFoldDB" id="A0A7C5DAT8"/>
<dbReference type="GO" id="GO:0005886">
    <property type="term" value="C:plasma membrane"/>
    <property type="evidence" value="ECO:0007669"/>
    <property type="project" value="UniProtKB-SubCell"/>
</dbReference>
<keyword evidence="2" id="KW-1003">Cell membrane</keyword>
<reference evidence="8" key="1">
    <citation type="journal article" date="2020" name="mSystems">
        <title>Genome- and Community-Level Interaction Insights into Carbon Utilization and Element Cycling Functions of Hydrothermarchaeota in Hydrothermal Sediment.</title>
        <authorList>
            <person name="Zhou Z."/>
            <person name="Liu Y."/>
            <person name="Xu W."/>
            <person name="Pan J."/>
            <person name="Luo Z.H."/>
            <person name="Li M."/>
        </authorList>
    </citation>
    <scope>NUCLEOTIDE SEQUENCE [LARGE SCALE GENOMIC DNA]</scope>
    <source>
        <strain evidence="8">HyVt-74</strain>
    </source>
</reference>
<evidence type="ECO:0000256" key="4">
    <source>
        <dbReference type="ARBA" id="ARBA00022989"/>
    </source>
</evidence>
<evidence type="ECO:0000256" key="3">
    <source>
        <dbReference type="ARBA" id="ARBA00022692"/>
    </source>
</evidence>
<feature type="transmembrane region" description="Helical" evidence="6">
    <location>
        <begin position="214"/>
        <end position="236"/>
    </location>
</feature>
<feature type="transmembrane region" description="Helical" evidence="6">
    <location>
        <begin position="37"/>
        <end position="54"/>
    </location>
</feature>